<feature type="signal peptide" evidence="1">
    <location>
        <begin position="1"/>
        <end position="20"/>
    </location>
</feature>
<evidence type="ECO:0000256" key="1">
    <source>
        <dbReference type="SAM" id="SignalP"/>
    </source>
</evidence>
<dbReference type="Proteomes" id="UP000192610">
    <property type="component" value="Unassembled WGS sequence"/>
</dbReference>
<dbReference type="OrthoDB" id="650294at2"/>
<accession>A0A1V9DYF7</accession>
<name>A0A1V9DYF7_9BACT</name>
<dbReference type="AlphaFoldDB" id="A0A1V9DYF7"/>
<gene>
    <name evidence="2" type="ORF">A4H97_19320</name>
</gene>
<organism evidence="2 3">
    <name type="scientific">Niastella yeongjuensis</name>
    <dbReference type="NCBI Taxonomy" id="354355"/>
    <lineage>
        <taxon>Bacteria</taxon>
        <taxon>Pseudomonadati</taxon>
        <taxon>Bacteroidota</taxon>
        <taxon>Chitinophagia</taxon>
        <taxon>Chitinophagales</taxon>
        <taxon>Chitinophagaceae</taxon>
        <taxon>Niastella</taxon>
    </lineage>
</organism>
<dbReference type="EMBL" id="LVXG01000082">
    <property type="protein sequence ID" value="OQP38861.1"/>
    <property type="molecule type" value="Genomic_DNA"/>
</dbReference>
<dbReference type="RefSeq" id="WP_081204871.1">
    <property type="nucleotide sequence ID" value="NZ_FOCZ01000004.1"/>
</dbReference>
<sequence length="332" mass="37831">MNRCLLVFASLMCLVLFSCHKSGLSDNDNTNPNDTIPADRTWFKLKTIVSSRVSATNSYYAKDSMEISIDSVNRKVICKDYNSSTYTRDTATTTFTYNSNYQLALYENVTSYRGFDISRMEFVRDASGQVAKVISGYKNGLVATSEGSVKYDKRGDTTFITYLDSVKKNPGYYDGQDYFQVALVGGKPVFKKYFPIPNAEPDSIIDKYEYDASGNLATTTEILNQRVPEIYTYQRSGETPKELQKFMAQWIGDLFWYSRAKQFFPFITIGTESYEGYILGNVVQTIKKDNVVLITYTNTFDASGNLTSISYQGIWEPHIGIYTTAQRYYYRP</sequence>
<dbReference type="PROSITE" id="PS51257">
    <property type="entry name" value="PROKAR_LIPOPROTEIN"/>
    <property type="match status" value="1"/>
</dbReference>
<evidence type="ECO:0008006" key="4">
    <source>
        <dbReference type="Google" id="ProtNLM"/>
    </source>
</evidence>
<feature type="chain" id="PRO_5010714232" description="DUF4595 domain-containing protein" evidence="1">
    <location>
        <begin position="21"/>
        <end position="332"/>
    </location>
</feature>
<keyword evidence="3" id="KW-1185">Reference proteome</keyword>
<proteinExistence type="predicted"/>
<keyword evidence="1" id="KW-0732">Signal</keyword>
<comment type="caution">
    <text evidence="2">The sequence shown here is derived from an EMBL/GenBank/DDBJ whole genome shotgun (WGS) entry which is preliminary data.</text>
</comment>
<dbReference type="STRING" id="354355.SAMN05660816_02538"/>
<evidence type="ECO:0000313" key="2">
    <source>
        <dbReference type="EMBL" id="OQP38861.1"/>
    </source>
</evidence>
<evidence type="ECO:0000313" key="3">
    <source>
        <dbReference type="Proteomes" id="UP000192610"/>
    </source>
</evidence>
<reference evidence="3" key="1">
    <citation type="submission" date="2016-04" db="EMBL/GenBank/DDBJ databases">
        <authorList>
            <person name="Chen L."/>
            <person name="Zhuang W."/>
            <person name="Wang G."/>
        </authorList>
    </citation>
    <scope>NUCLEOTIDE SEQUENCE [LARGE SCALE GENOMIC DNA]</scope>
    <source>
        <strain evidence="3">17621</strain>
    </source>
</reference>
<protein>
    <recommendedName>
        <fullName evidence="4">DUF4595 domain-containing protein</fullName>
    </recommendedName>
</protein>